<organism evidence="1">
    <name type="scientific">Pyricularia oryzae (strain Y34)</name>
    <name type="common">Rice blast fungus</name>
    <name type="synonym">Magnaporthe oryzae</name>
    <dbReference type="NCBI Taxonomy" id="1143189"/>
    <lineage>
        <taxon>Eukaryota</taxon>
        <taxon>Fungi</taxon>
        <taxon>Dikarya</taxon>
        <taxon>Ascomycota</taxon>
        <taxon>Pezizomycotina</taxon>
        <taxon>Sordariomycetes</taxon>
        <taxon>Sordariomycetidae</taxon>
        <taxon>Magnaporthales</taxon>
        <taxon>Pyriculariaceae</taxon>
        <taxon>Pyricularia</taxon>
    </lineage>
</organism>
<accession>A0AA97NTF9</accession>
<gene>
    <name evidence="1" type="ORF">OOU_Y34scaffold00669g15</name>
</gene>
<dbReference type="Proteomes" id="UP000011086">
    <property type="component" value="Unassembled WGS sequence"/>
</dbReference>
<reference evidence="1" key="1">
    <citation type="journal article" date="2012" name="PLoS Genet.">
        <title>Comparative analysis of the genomes of two field isolates of the rice blast fungus Magnaporthe oryzae.</title>
        <authorList>
            <person name="Xue M."/>
            <person name="Yang J."/>
            <person name="Li Z."/>
            <person name="Hu S."/>
            <person name="Yao N."/>
            <person name="Dean R.A."/>
            <person name="Zhao W."/>
            <person name="Shen M."/>
            <person name="Zhang H."/>
            <person name="Li C."/>
            <person name="Liu L."/>
            <person name="Cao L."/>
            <person name="Xu X."/>
            <person name="Xing Y."/>
            <person name="Hsiang T."/>
            <person name="Zhang Z."/>
            <person name="Xu J.R."/>
            <person name="Peng Y.L."/>
        </authorList>
    </citation>
    <scope>NUCLEOTIDE SEQUENCE</scope>
    <source>
        <strain evidence="1">Y34</strain>
    </source>
</reference>
<proteinExistence type="predicted"/>
<name>A0AA97NTF9_PYRO3</name>
<protein>
    <submittedName>
        <fullName evidence="1">Uncharacterized protein</fullName>
    </submittedName>
</protein>
<dbReference type="AlphaFoldDB" id="A0AA97NTF9"/>
<dbReference type="EMBL" id="JH793053">
    <property type="protein sequence ID" value="ELQ36030.1"/>
    <property type="molecule type" value="Genomic_DNA"/>
</dbReference>
<evidence type="ECO:0000313" key="1">
    <source>
        <dbReference type="EMBL" id="ELQ36030.1"/>
    </source>
</evidence>
<sequence length="64" mass="7152">MVQDGQDTGGRRLKIIHAVQLLSLTRGDWGKLRDLCCVPSYHWTKTSGSRRSGPWAALVIWLCG</sequence>